<protein>
    <recommendedName>
        <fullName evidence="6">Aminotransferase</fullName>
        <ecNumber evidence="6">2.6.1.-</ecNumber>
    </recommendedName>
</protein>
<dbReference type="InterPro" id="IPR015424">
    <property type="entry name" value="PyrdxlP-dep_Trfase"/>
</dbReference>
<evidence type="ECO:0000256" key="1">
    <source>
        <dbReference type="ARBA" id="ARBA00001933"/>
    </source>
</evidence>
<gene>
    <name evidence="8" type="ORF">SERN_2337</name>
</gene>
<keyword evidence="5" id="KW-0663">Pyridoxal phosphate</keyword>
<comment type="cofactor">
    <cofactor evidence="1 6">
        <name>pyridoxal 5'-phosphate</name>
        <dbReference type="ChEBI" id="CHEBI:597326"/>
    </cofactor>
</comment>
<evidence type="ECO:0000313" key="9">
    <source>
        <dbReference type="Proteomes" id="UP000297318"/>
    </source>
</evidence>
<dbReference type="SUPFAM" id="SSF53383">
    <property type="entry name" value="PLP-dependent transferases"/>
    <property type="match status" value="1"/>
</dbReference>
<sequence>MGPSRRSAVPAFSVMDVLARADALRAQGRSVLTLCVGEPGGGAPAPVRRAATRALTGDLGYTQPLGLPALREAIAGHYARWYGASIDPDRILMTTGASGAVLAAVVAAFDPGARVALANPGYPAYRNVLRALGCEVVDVEAGPWERFGLTLPSLRSAHAERRLDGVVIASPSNPTGTLTSDLRQILAWCREEGVRCLSDEIYHGITFDGGGVTTAAADPHALTIGSFSKYWGMTGWRLGWLVMPQDLAGPALDIAGNMALCAPTLAQHAALAAFEPESYEECDARVAALADTRETLLGAAPSLGFSRIAPVDGAFYLWAEISGSGLDSPDYCARLLAETGVALAPGTDFDVRDGGDWVRLSFSPGRDVLEQACERIAAWTQALPGRR</sequence>
<dbReference type="InterPro" id="IPR004839">
    <property type="entry name" value="Aminotransferase_I/II_large"/>
</dbReference>
<dbReference type="GO" id="GO:0030170">
    <property type="term" value="F:pyridoxal phosphate binding"/>
    <property type="evidence" value="ECO:0007669"/>
    <property type="project" value="InterPro"/>
</dbReference>
<dbReference type="OrthoDB" id="4436468at2"/>
<dbReference type="Proteomes" id="UP000297318">
    <property type="component" value="Unassembled WGS sequence"/>
</dbReference>
<evidence type="ECO:0000256" key="3">
    <source>
        <dbReference type="ARBA" id="ARBA00022576"/>
    </source>
</evidence>
<keyword evidence="4 6" id="KW-0808">Transferase</keyword>
<dbReference type="PANTHER" id="PTHR46383">
    <property type="entry name" value="ASPARTATE AMINOTRANSFERASE"/>
    <property type="match status" value="1"/>
</dbReference>
<organism evidence="8 9">
    <name type="scientific">Serinibacter arcticus</name>
    <dbReference type="NCBI Taxonomy" id="1655435"/>
    <lineage>
        <taxon>Bacteria</taxon>
        <taxon>Bacillati</taxon>
        <taxon>Actinomycetota</taxon>
        <taxon>Actinomycetes</taxon>
        <taxon>Micrococcales</taxon>
        <taxon>Beutenbergiaceae</taxon>
        <taxon>Serinibacter</taxon>
    </lineage>
</organism>
<dbReference type="CDD" id="cd00609">
    <property type="entry name" value="AAT_like"/>
    <property type="match status" value="1"/>
</dbReference>
<evidence type="ECO:0000259" key="7">
    <source>
        <dbReference type="Pfam" id="PF00155"/>
    </source>
</evidence>
<comment type="similarity">
    <text evidence="2 6">Belongs to the class-I pyridoxal-phosphate-dependent aminotransferase family.</text>
</comment>
<reference evidence="8 9" key="1">
    <citation type="submission" date="2018-11" db="EMBL/GenBank/DDBJ databases">
        <title>Complete genome sequencing of the Actinobacteria Serinibacter sp. K3-2.</title>
        <authorList>
            <person name="Rakitin A.L."/>
            <person name="Beletsky A.V."/>
            <person name="Mardanov A.V."/>
            <person name="Ravin N.V."/>
            <person name="Gromova A.S."/>
            <person name="Filippova S.N."/>
            <person name="Gal'Chenko V.F."/>
        </authorList>
    </citation>
    <scope>NUCLEOTIDE SEQUENCE [LARGE SCALE GENOMIC DNA]</scope>
    <source>
        <strain evidence="8 9">K3-2</strain>
    </source>
</reference>
<evidence type="ECO:0000256" key="6">
    <source>
        <dbReference type="RuleBase" id="RU000481"/>
    </source>
</evidence>
<keyword evidence="3 6" id="KW-0032">Aminotransferase</keyword>
<dbReference type="PROSITE" id="PS00105">
    <property type="entry name" value="AA_TRANSFER_CLASS_1"/>
    <property type="match status" value="1"/>
</dbReference>
<accession>A0A4Z1DYR6</accession>
<keyword evidence="8" id="KW-0670">Pyruvate</keyword>
<dbReference type="EC" id="2.6.1.-" evidence="6"/>
<dbReference type="PANTHER" id="PTHR46383:SF2">
    <property type="entry name" value="AMINOTRANSFERASE"/>
    <property type="match status" value="1"/>
</dbReference>
<comment type="caution">
    <text evidence="8">The sequence shown here is derived from an EMBL/GenBank/DDBJ whole genome shotgun (WGS) entry which is preliminary data.</text>
</comment>
<proteinExistence type="inferred from homology"/>
<feature type="domain" description="Aminotransferase class I/classII large" evidence="7">
    <location>
        <begin position="31"/>
        <end position="376"/>
    </location>
</feature>
<evidence type="ECO:0000256" key="4">
    <source>
        <dbReference type="ARBA" id="ARBA00022679"/>
    </source>
</evidence>
<name>A0A4Z1DYR6_9MICO</name>
<evidence type="ECO:0000256" key="2">
    <source>
        <dbReference type="ARBA" id="ARBA00007441"/>
    </source>
</evidence>
<dbReference type="InterPro" id="IPR004838">
    <property type="entry name" value="NHTrfase_class1_PyrdxlP-BS"/>
</dbReference>
<dbReference type="Gene3D" id="3.40.640.10">
    <property type="entry name" value="Type I PLP-dependent aspartate aminotransferase-like (Major domain)"/>
    <property type="match status" value="1"/>
</dbReference>
<dbReference type="InterPro" id="IPR050596">
    <property type="entry name" value="AspAT/PAT-like"/>
</dbReference>
<dbReference type="GO" id="GO:0006520">
    <property type="term" value="P:amino acid metabolic process"/>
    <property type="evidence" value="ECO:0007669"/>
    <property type="project" value="InterPro"/>
</dbReference>
<dbReference type="EMBL" id="RHPJ01000003">
    <property type="protein sequence ID" value="TGO04744.1"/>
    <property type="molecule type" value="Genomic_DNA"/>
</dbReference>
<keyword evidence="9" id="KW-1185">Reference proteome</keyword>
<dbReference type="InterPro" id="IPR015421">
    <property type="entry name" value="PyrdxlP-dep_Trfase_major"/>
</dbReference>
<dbReference type="GO" id="GO:0008483">
    <property type="term" value="F:transaminase activity"/>
    <property type="evidence" value="ECO:0007669"/>
    <property type="project" value="UniProtKB-KW"/>
</dbReference>
<dbReference type="Pfam" id="PF00155">
    <property type="entry name" value="Aminotran_1_2"/>
    <property type="match status" value="1"/>
</dbReference>
<evidence type="ECO:0000313" key="8">
    <source>
        <dbReference type="EMBL" id="TGO04744.1"/>
    </source>
</evidence>
<evidence type="ECO:0000256" key="5">
    <source>
        <dbReference type="ARBA" id="ARBA00022898"/>
    </source>
</evidence>
<dbReference type="RefSeq" id="WP_135850295.1">
    <property type="nucleotide sequence ID" value="NZ_RHPJ01000003.1"/>
</dbReference>
<dbReference type="AlphaFoldDB" id="A0A4Z1DYR6"/>